<name>A0ABZ0W8T9_9BACT</name>
<keyword evidence="1" id="KW-1133">Transmembrane helix</keyword>
<protein>
    <submittedName>
        <fullName evidence="2">Oligosaccharide repeat unit polymerase</fullName>
    </submittedName>
</protein>
<feature type="transmembrane region" description="Helical" evidence="1">
    <location>
        <begin position="102"/>
        <end position="121"/>
    </location>
</feature>
<organism evidence="2 3">
    <name type="scientific">Niabella yanshanensis</name>
    <dbReference type="NCBI Taxonomy" id="577386"/>
    <lineage>
        <taxon>Bacteria</taxon>
        <taxon>Pseudomonadati</taxon>
        <taxon>Bacteroidota</taxon>
        <taxon>Chitinophagia</taxon>
        <taxon>Chitinophagales</taxon>
        <taxon>Chitinophagaceae</taxon>
        <taxon>Niabella</taxon>
    </lineage>
</organism>
<feature type="transmembrane region" description="Helical" evidence="1">
    <location>
        <begin position="176"/>
        <end position="192"/>
    </location>
</feature>
<evidence type="ECO:0000313" key="2">
    <source>
        <dbReference type="EMBL" id="WQD39094.1"/>
    </source>
</evidence>
<evidence type="ECO:0000313" key="3">
    <source>
        <dbReference type="Proteomes" id="UP001325680"/>
    </source>
</evidence>
<dbReference type="Proteomes" id="UP001325680">
    <property type="component" value="Chromosome"/>
</dbReference>
<proteinExistence type="predicted"/>
<reference evidence="2 3" key="1">
    <citation type="submission" date="2023-12" db="EMBL/GenBank/DDBJ databases">
        <title>Genome sequencing and assembly of bacterial species from a model synthetic community.</title>
        <authorList>
            <person name="Hogle S.L."/>
        </authorList>
    </citation>
    <scope>NUCLEOTIDE SEQUENCE [LARGE SCALE GENOMIC DNA]</scope>
    <source>
        <strain evidence="2 3">HAMBI_3031</strain>
    </source>
</reference>
<feature type="transmembrane region" description="Helical" evidence="1">
    <location>
        <begin position="300"/>
        <end position="325"/>
    </location>
</feature>
<feature type="transmembrane region" description="Helical" evidence="1">
    <location>
        <begin position="246"/>
        <end position="268"/>
    </location>
</feature>
<keyword evidence="3" id="KW-1185">Reference proteome</keyword>
<feature type="transmembrane region" description="Helical" evidence="1">
    <location>
        <begin position="127"/>
        <end position="146"/>
    </location>
</feature>
<gene>
    <name evidence="2" type="ORF">U0035_02895</name>
</gene>
<feature type="transmembrane region" description="Helical" evidence="1">
    <location>
        <begin position="32"/>
        <end position="52"/>
    </location>
</feature>
<keyword evidence="1" id="KW-0472">Membrane</keyword>
<feature type="transmembrane region" description="Helical" evidence="1">
    <location>
        <begin position="199"/>
        <end position="215"/>
    </location>
</feature>
<dbReference type="EMBL" id="CP139960">
    <property type="protein sequence ID" value="WQD39094.1"/>
    <property type="molecule type" value="Genomic_DNA"/>
</dbReference>
<feature type="transmembrane region" description="Helical" evidence="1">
    <location>
        <begin position="332"/>
        <end position="350"/>
    </location>
</feature>
<sequence length="395" mass="45724">MNFVNNYTDFFVSLIIAMGLAFFFIYKVLGNGGGAMLVTILKFGLFIFYFTFLCHQMPIVLVDDLTYYEGSLIAYDKATSFGYFFSKEGYLEMGALARGMHFGYYIYNVIAMHLFGVSYYAPVLMNVLVSVFGAVLFYKILILAGIDKRFSKFAFLLLLLHWDLMSWSSFINLKDTFVLFLTTAALYNIIKLKRNGFNILNLVFLIVILLVFQIIRFYFSYFIVVTTIVFFLSGYAYRIKSRWKKLVVQGAILIVMPIGFFIIVIKLFSVQLAALGPSPNIVLGIIRYLLTPVPFQVDPAYWFISLATILHWMFIPLTLYGLYLFLRRYFRVLMPFLIMTILLTVFYGSFTELQGPRHRIPLLGFIALLEALGIWNFLMQLTIIRRRRLGTACRK</sequence>
<feature type="transmembrane region" description="Helical" evidence="1">
    <location>
        <begin position="362"/>
        <end position="384"/>
    </location>
</feature>
<feature type="transmembrane region" description="Helical" evidence="1">
    <location>
        <begin position="7"/>
        <end position="26"/>
    </location>
</feature>
<feature type="transmembrane region" description="Helical" evidence="1">
    <location>
        <begin position="221"/>
        <end position="239"/>
    </location>
</feature>
<keyword evidence="1" id="KW-0812">Transmembrane</keyword>
<dbReference type="RefSeq" id="WP_114793145.1">
    <property type="nucleotide sequence ID" value="NZ_CP139960.1"/>
</dbReference>
<accession>A0ABZ0W8T9</accession>
<evidence type="ECO:0000256" key="1">
    <source>
        <dbReference type="SAM" id="Phobius"/>
    </source>
</evidence>